<dbReference type="Proteomes" id="UP000298652">
    <property type="component" value="Chromosome 7"/>
</dbReference>
<reference evidence="1" key="1">
    <citation type="submission" date="2019-03" db="EMBL/GenBank/DDBJ databases">
        <title>WGS assembly of Setaria viridis.</title>
        <authorList>
            <person name="Huang P."/>
            <person name="Jenkins J."/>
            <person name="Grimwood J."/>
            <person name="Barry K."/>
            <person name="Healey A."/>
            <person name="Mamidi S."/>
            <person name="Sreedasyam A."/>
            <person name="Shu S."/>
            <person name="Feldman M."/>
            <person name="Wu J."/>
            <person name="Yu Y."/>
            <person name="Chen C."/>
            <person name="Johnson J."/>
            <person name="Rokhsar D."/>
            <person name="Baxter I."/>
            <person name="Schmutz J."/>
            <person name="Brutnell T."/>
            <person name="Kellogg E."/>
        </authorList>
    </citation>
    <scope>NUCLEOTIDE SEQUENCE [LARGE SCALE GENOMIC DNA]</scope>
</reference>
<evidence type="ECO:0000313" key="1">
    <source>
        <dbReference type="EMBL" id="TKW03685.1"/>
    </source>
</evidence>
<sequence length="101" mass="10987">MHAHGVPAVKIELVVDLCSSSDEAPTADSPPLAHNSDVTRNRRHLCHSLASLCYAVLPLLRVSTKLSKEFRVSSSLKTSIFKQPNLLTHRGCLIPILADSC</sequence>
<organism evidence="1 2">
    <name type="scientific">Setaria viridis</name>
    <name type="common">Green bristlegrass</name>
    <name type="synonym">Setaria italica subsp. viridis</name>
    <dbReference type="NCBI Taxonomy" id="4556"/>
    <lineage>
        <taxon>Eukaryota</taxon>
        <taxon>Viridiplantae</taxon>
        <taxon>Streptophyta</taxon>
        <taxon>Embryophyta</taxon>
        <taxon>Tracheophyta</taxon>
        <taxon>Spermatophyta</taxon>
        <taxon>Magnoliopsida</taxon>
        <taxon>Liliopsida</taxon>
        <taxon>Poales</taxon>
        <taxon>Poaceae</taxon>
        <taxon>PACMAD clade</taxon>
        <taxon>Panicoideae</taxon>
        <taxon>Panicodae</taxon>
        <taxon>Paniceae</taxon>
        <taxon>Cenchrinae</taxon>
        <taxon>Setaria</taxon>
    </lineage>
</organism>
<protein>
    <submittedName>
        <fullName evidence="1">Uncharacterized protein</fullName>
    </submittedName>
</protein>
<dbReference type="Gramene" id="TKW03685">
    <property type="protein sequence ID" value="TKW03685"/>
    <property type="gene ID" value="SEVIR_7G057309v2"/>
</dbReference>
<gene>
    <name evidence="1" type="ORF">SEVIR_7G057309v2</name>
</gene>
<keyword evidence="2" id="KW-1185">Reference proteome</keyword>
<dbReference type="AlphaFoldDB" id="A0A4U6TQM4"/>
<dbReference type="EMBL" id="CM016558">
    <property type="protein sequence ID" value="TKW03685.1"/>
    <property type="molecule type" value="Genomic_DNA"/>
</dbReference>
<proteinExistence type="predicted"/>
<evidence type="ECO:0000313" key="2">
    <source>
        <dbReference type="Proteomes" id="UP000298652"/>
    </source>
</evidence>
<accession>A0A4U6TQM4</accession>
<name>A0A4U6TQM4_SETVI</name>